<gene>
    <name evidence="1" type="ORF">NUW54_g3404</name>
</gene>
<evidence type="ECO:0000313" key="2">
    <source>
        <dbReference type="Proteomes" id="UP001144978"/>
    </source>
</evidence>
<comment type="caution">
    <text evidence="1">The sequence shown here is derived from an EMBL/GenBank/DDBJ whole genome shotgun (WGS) entry which is preliminary data.</text>
</comment>
<reference evidence="1" key="1">
    <citation type="submission" date="2022-08" db="EMBL/GenBank/DDBJ databases">
        <title>Genome Sequence of Pycnoporus sanguineus.</title>
        <authorList>
            <person name="Buettner E."/>
        </authorList>
    </citation>
    <scope>NUCLEOTIDE SEQUENCE</scope>
    <source>
        <strain evidence="1">CG-C14</strain>
    </source>
</reference>
<sequence length="207" mass="22440">MAAEALAILPRHDAGAYVAAGALLAVLLFTQDHHSLDDSRSMPLFAPSGPSTEFFGQATRSSQATVVSQLRSSRLIYICAEPCRALRLAARQLSLVSTVLDLATYLCSKSLSLSLRRAHSTSYPGLCLDPLWSKSPISTSWLFAWASCIAPAGSHRLIDNGRLPSAKRGLYFSHCSGGLRYVIRSPHRDATKAALQRMFHSVLLTPT</sequence>
<dbReference type="Proteomes" id="UP001144978">
    <property type="component" value="Unassembled WGS sequence"/>
</dbReference>
<name>A0ACC1Q0U6_9APHY</name>
<organism evidence="1 2">
    <name type="scientific">Trametes sanguinea</name>
    <dbReference type="NCBI Taxonomy" id="158606"/>
    <lineage>
        <taxon>Eukaryota</taxon>
        <taxon>Fungi</taxon>
        <taxon>Dikarya</taxon>
        <taxon>Basidiomycota</taxon>
        <taxon>Agaricomycotina</taxon>
        <taxon>Agaricomycetes</taxon>
        <taxon>Polyporales</taxon>
        <taxon>Polyporaceae</taxon>
        <taxon>Trametes</taxon>
    </lineage>
</organism>
<accession>A0ACC1Q0U6</accession>
<proteinExistence type="predicted"/>
<evidence type="ECO:0000313" key="1">
    <source>
        <dbReference type="EMBL" id="KAJ3007794.1"/>
    </source>
</evidence>
<dbReference type="EMBL" id="JANSHE010000711">
    <property type="protein sequence ID" value="KAJ3007794.1"/>
    <property type="molecule type" value="Genomic_DNA"/>
</dbReference>
<keyword evidence="2" id="KW-1185">Reference proteome</keyword>
<protein>
    <submittedName>
        <fullName evidence="1">Uncharacterized protein</fullName>
    </submittedName>
</protein>